<evidence type="ECO:0000256" key="1">
    <source>
        <dbReference type="ARBA" id="ARBA00004653"/>
    </source>
</evidence>
<feature type="non-terminal residue" evidence="10">
    <location>
        <position position="1"/>
    </location>
</feature>
<comment type="subcellular location">
    <subcellularLocation>
        <location evidence="1">Golgi apparatus membrane</location>
        <topology evidence="1">Multi-pass membrane protein</topology>
    </subcellularLocation>
</comment>
<dbReference type="GO" id="GO:0005802">
    <property type="term" value="C:trans-Golgi network"/>
    <property type="evidence" value="ECO:0007669"/>
    <property type="project" value="TreeGrafter"/>
</dbReference>
<dbReference type="EMBL" id="KZ992438">
    <property type="protein sequence ID" value="RKP10748.1"/>
    <property type="molecule type" value="Genomic_DNA"/>
</dbReference>
<feature type="transmembrane region" description="Helical" evidence="9">
    <location>
        <begin position="62"/>
        <end position="83"/>
    </location>
</feature>
<dbReference type="GO" id="GO:0006895">
    <property type="term" value="P:Golgi to endosome transport"/>
    <property type="evidence" value="ECO:0007669"/>
    <property type="project" value="TreeGrafter"/>
</dbReference>
<feature type="transmembrane region" description="Helical" evidence="9">
    <location>
        <begin position="118"/>
        <end position="139"/>
    </location>
</feature>
<accession>A0A4P9XWP5</accession>
<dbReference type="PANTHER" id="PTHR12952">
    <property type="entry name" value="SYS1"/>
    <property type="match status" value="1"/>
</dbReference>
<dbReference type="Proteomes" id="UP000271241">
    <property type="component" value="Unassembled WGS sequence"/>
</dbReference>
<keyword evidence="5" id="KW-0653">Protein transport</keyword>
<evidence type="ECO:0000256" key="9">
    <source>
        <dbReference type="SAM" id="Phobius"/>
    </source>
</evidence>
<dbReference type="GO" id="GO:0034067">
    <property type="term" value="P:protein localization to Golgi apparatus"/>
    <property type="evidence" value="ECO:0007669"/>
    <property type="project" value="TreeGrafter"/>
</dbReference>
<keyword evidence="3" id="KW-0813">Transport</keyword>
<evidence type="ECO:0000256" key="5">
    <source>
        <dbReference type="ARBA" id="ARBA00022927"/>
    </source>
</evidence>
<evidence type="ECO:0000256" key="8">
    <source>
        <dbReference type="ARBA" id="ARBA00023136"/>
    </source>
</evidence>
<dbReference type="PANTHER" id="PTHR12952:SF0">
    <property type="entry name" value="PROTEIN SYS1 HOMOLOG"/>
    <property type="match status" value="1"/>
</dbReference>
<name>A0A4P9XWP5_9FUNG</name>
<keyword evidence="6 9" id="KW-1133">Transmembrane helix</keyword>
<dbReference type="Pfam" id="PF09801">
    <property type="entry name" value="SYS1"/>
    <property type="match status" value="1"/>
</dbReference>
<organism evidence="10 11">
    <name type="scientific">Thamnocephalis sphaerospora</name>
    <dbReference type="NCBI Taxonomy" id="78915"/>
    <lineage>
        <taxon>Eukaryota</taxon>
        <taxon>Fungi</taxon>
        <taxon>Fungi incertae sedis</taxon>
        <taxon>Zoopagomycota</taxon>
        <taxon>Zoopagomycotina</taxon>
        <taxon>Zoopagomycetes</taxon>
        <taxon>Zoopagales</taxon>
        <taxon>Sigmoideomycetaceae</taxon>
        <taxon>Thamnocephalis</taxon>
    </lineage>
</organism>
<proteinExistence type="inferred from homology"/>
<dbReference type="STRING" id="78915.A0A4P9XWP5"/>
<dbReference type="GO" id="GO:0000139">
    <property type="term" value="C:Golgi membrane"/>
    <property type="evidence" value="ECO:0007669"/>
    <property type="project" value="UniProtKB-SubCell"/>
</dbReference>
<protein>
    <submittedName>
        <fullName evidence="10">Integral membrane protein S linking to the trans Golgi network-domain-containing protein</fullName>
    </submittedName>
</protein>
<feature type="non-terminal residue" evidence="10">
    <location>
        <position position="150"/>
    </location>
</feature>
<evidence type="ECO:0000313" key="10">
    <source>
        <dbReference type="EMBL" id="RKP10748.1"/>
    </source>
</evidence>
<dbReference type="InterPro" id="IPR019185">
    <property type="entry name" value="Integral_membrane_SYS1-rel"/>
</dbReference>
<comment type="similarity">
    <text evidence="2">Belongs to the SYS1 family.</text>
</comment>
<dbReference type="AlphaFoldDB" id="A0A4P9XWP5"/>
<evidence type="ECO:0000256" key="7">
    <source>
        <dbReference type="ARBA" id="ARBA00023034"/>
    </source>
</evidence>
<evidence type="ECO:0000256" key="3">
    <source>
        <dbReference type="ARBA" id="ARBA00022448"/>
    </source>
</evidence>
<keyword evidence="11" id="KW-1185">Reference proteome</keyword>
<evidence type="ECO:0000256" key="4">
    <source>
        <dbReference type="ARBA" id="ARBA00022692"/>
    </source>
</evidence>
<keyword evidence="4 9" id="KW-0812">Transmembrane</keyword>
<dbReference type="OrthoDB" id="542931at2759"/>
<evidence type="ECO:0000256" key="2">
    <source>
        <dbReference type="ARBA" id="ARBA00008160"/>
    </source>
</evidence>
<gene>
    <name evidence="10" type="ORF">THASP1DRAFT_6532</name>
</gene>
<dbReference type="GO" id="GO:0005829">
    <property type="term" value="C:cytosol"/>
    <property type="evidence" value="ECO:0007669"/>
    <property type="project" value="GOC"/>
</dbReference>
<feature type="transmembrane region" description="Helical" evidence="9">
    <location>
        <begin position="21"/>
        <end position="42"/>
    </location>
</feature>
<evidence type="ECO:0000313" key="11">
    <source>
        <dbReference type="Proteomes" id="UP000271241"/>
    </source>
</evidence>
<evidence type="ECO:0000256" key="6">
    <source>
        <dbReference type="ARBA" id="ARBA00022989"/>
    </source>
</evidence>
<keyword evidence="7" id="KW-0333">Golgi apparatus</keyword>
<reference evidence="11" key="1">
    <citation type="journal article" date="2018" name="Nat. Microbiol.">
        <title>Leveraging single-cell genomics to expand the fungal tree of life.</title>
        <authorList>
            <person name="Ahrendt S.R."/>
            <person name="Quandt C.A."/>
            <person name="Ciobanu D."/>
            <person name="Clum A."/>
            <person name="Salamov A."/>
            <person name="Andreopoulos B."/>
            <person name="Cheng J.F."/>
            <person name="Woyke T."/>
            <person name="Pelin A."/>
            <person name="Henrissat B."/>
            <person name="Reynolds N.K."/>
            <person name="Benny G.L."/>
            <person name="Smith M.E."/>
            <person name="James T.Y."/>
            <person name="Grigoriev I.V."/>
        </authorList>
    </citation>
    <scope>NUCLEOTIDE SEQUENCE [LARGE SCALE GENOMIC DNA]</scope>
    <source>
        <strain evidence="11">RSA 1356</strain>
    </source>
</reference>
<dbReference type="GO" id="GO:0043001">
    <property type="term" value="P:Golgi to plasma membrane protein transport"/>
    <property type="evidence" value="ECO:0007669"/>
    <property type="project" value="TreeGrafter"/>
</dbReference>
<keyword evidence="8 9" id="KW-0472">Membrane</keyword>
<feature type="transmembrane region" description="Helical" evidence="9">
    <location>
        <begin position="95"/>
        <end position="112"/>
    </location>
</feature>
<sequence length="150" mass="16857">SSGAKFRASVWDPWLILSQIAAMQSCYYTLLCLATLLMEAFSGQETALAHVLDYRVYRGDTVFGWTLGLGVMGCAAVSVLLLLRIVERARLCLDYVVTLHFLHLIFTSYYSGHLPTTVFWWALNLASCCAMSIGGEWVCMRREMEPIMLS</sequence>